<name>A0AAU7XZ45_9PSED</name>
<proteinExistence type="predicted"/>
<sequence length="61" mass="7346">MRQCLYCQYESSDDHDDDCPQCGMSLPVGQALERQRRLQHFRWYCVMLAVFCLAMMLWLPR</sequence>
<feature type="transmembrane region" description="Helical" evidence="1">
    <location>
        <begin position="41"/>
        <end position="59"/>
    </location>
</feature>
<keyword evidence="1" id="KW-1133">Transmembrane helix</keyword>
<dbReference type="EMBL" id="CP158373">
    <property type="protein sequence ID" value="XBY63075.1"/>
    <property type="molecule type" value="Genomic_DNA"/>
</dbReference>
<keyword evidence="1" id="KW-0472">Membrane</keyword>
<keyword evidence="1" id="KW-0812">Transmembrane</keyword>
<dbReference type="AlphaFoldDB" id="A0AAU7XZ45"/>
<accession>A0AAU7XZ45</accession>
<evidence type="ECO:0000313" key="2">
    <source>
        <dbReference type="EMBL" id="XBY63075.1"/>
    </source>
</evidence>
<dbReference type="RefSeq" id="WP_350446910.1">
    <property type="nucleotide sequence ID" value="NZ_CP158373.1"/>
</dbReference>
<organism evidence="2">
    <name type="scientific">Pseudomonas solani</name>
    <dbReference type="NCBI Taxonomy" id="2731552"/>
    <lineage>
        <taxon>Bacteria</taxon>
        <taxon>Pseudomonadati</taxon>
        <taxon>Pseudomonadota</taxon>
        <taxon>Gammaproteobacteria</taxon>
        <taxon>Pseudomonadales</taxon>
        <taxon>Pseudomonadaceae</taxon>
        <taxon>Pseudomonas</taxon>
    </lineage>
</organism>
<protein>
    <submittedName>
        <fullName evidence="2">Protein DnrP</fullName>
    </submittedName>
</protein>
<reference evidence="2" key="1">
    <citation type="submission" date="2023-08" db="EMBL/GenBank/DDBJ databases">
        <title>Increased levels of nutrients transform a symbiont into a lethal pathobiont.</title>
        <authorList>
            <person name="Lachnit T."/>
            <person name="Ulrich L."/>
            <person name="Willmer F.M."/>
            <person name="Hasenbein T."/>
            <person name="Steiner L.X."/>
            <person name="Wolters M."/>
            <person name="Herbst E.M."/>
            <person name="Deines P."/>
        </authorList>
    </citation>
    <scope>NUCLEOTIDE SEQUENCE</scope>
    <source>
        <strain evidence="2">T3</strain>
    </source>
</reference>
<evidence type="ECO:0000256" key="1">
    <source>
        <dbReference type="SAM" id="Phobius"/>
    </source>
</evidence>
<gene>
    <name evidence="2" type="ORF">ABS648_24490</name>
</gene>